<dbReference type="PROSITE" id="PS00086">
    <property type="entry name" value="CYTOCHROME_P450"/>
    <property type="match status" value="1"/>
</dbReference>
<dbReference type="OrthoDB" id="1470350at2759"/>
<dbReference type="InterPro" id="IPR001128">
    <property type="entry name" value="Cyt_P450"/>
</dbReference>
<dbReference type="InterPro" id="IPR036396">
    <property type="entry name" value="Cyt_P450_sf"/>
</dbReference>
<name>A0A9X0CG95_9CNID</name>
<dbReference type="InterPro" id="IPR002397">
    <property type="entry name" value="Cyt_P450_B"/>
</dbReference>
<dbReference type="GO" id="GO:0016705">
    <property type="term" value="F:oxidoreductase activity, acting on paired donors, with incorporation or reduction of molecular oxygen"/>
    <property type="evidence" value="ECO:0007669"/>
    <property type="project" value="InterPro"/>
</dbReference>
<dbReference type="Pfam" id="PF00067">
    <property type="entry name" value="p450"/>
    <property type="match status" value="1"/>
</dbReference>
<protein>
    <recommendedName>
        <fullName evidence="7">Cytochrome P450</fullName>
    </recommendedName>
</protein>
<comment type="caution">
    <text evidence="5">The sequence shown here is derived from an EMBL/GenBank/DDBJ whole genome shotgun (WGS) entry which is preliminary data.</text>
</comment>
<gene>
    <name evidence="5" type="ORF">OS493_017043</name>
</gene>
<dbReference type="GO" id="GO:0016125">
    <property type="term" value="P:sterol metabolic process"/>
    <property type="evidence" value="ECO:0007669"/>
    <property type="project" value="TreeGrafter"/>
</dbReference>
<dbReference type="GO" id="GO:0005506">
    <property type="term" value="F:iron ion binding"/>
    <property type="evidence" value="ECO:0007669"/>
    <property type="project" value="InterPro"/>
</dbReference>
<dbReference type="GO" id="GO:0004497">
    <property type="term" value="F:monooxygenase activity"/>
    <property type="evidence" value="ECO:0007669"/>
    <property type="project" value="UniProtKB-KW"/>
</dbReference>
<keyword evidence="6" id="KW-1185">Reference proteome</keyword>
<dbReference type="AlphaFoldDB" id="A0A9X0CG95"/>
<dbReference type="PANTHER" id="PTHR24286">
    <property type="entry name" value="CYTOCHROME P450 26"/>
    <property type="match status" value="1"/>
</dbReference>
<dbReference type="Gene3D" id="1.10.630.10">
    <property type="entry name" value="Cytochrome P450"/>
    <property type="match status" value="1"/>
</dbReference>
<keyword evidence="3 4" id="KW-0408">Iron</keyword>
<sequence>MTSLPGRVGWPVTGDKTLEFARNPIEFTQKNIKTCNSRVFQLRTLNKPHVFVASNQGVKEILEDKGAVLDMGYKDFGYMYSLFGDVVLFNSDDEAVRLRNVLHYIFRPEEVTRYMGDVETVSSKLLNSIEDNDIVIPYTLFKQLTTEMCLRLFLGLEMETAKEEAASIVELTIAHWHGLISVPVNFNVYGYKSGYGKAMVAKTRLLTIVNKRLSEEKNGFLNVIKESDFKSKAEMANHILLFASALVPKALSSLMTSFCIELAKPQNLEKRLKAAQDDRYLENVLLEVKRLWPPFLGGRRLATQEMIIDGYIVPAGHYVGFLTRAANCDPKIFPEAEKFLPERWDTCNQLDRDRVWTFGSGPRMCVGHKFIHKIIKLLAKQLLQSYEWELVPGQDLTYKWLPVSRPKNDIQVVFTKIGL</sequence>
<dbReference type="EMBL" id="MU827786">
    <property type="protein sequence ID" value="KAJ7333506.1"/>
    <property type="molecule type" value="Genomic_DNA"/>
</dbReference>
<evidence type="ECO:0000256" key="2">
    <source>
        <dbReference type="ARBA" id="ARBA00022723"/>
    </source>
</evidence>
<evidence type="ECO:0008006" key="7">
    <source>
        <dbReference type="Google" id="ProtNLM"/>
    </source>
</evidence>
<dbReference type="InterPro" id="IPR017972">
    <property type="entry name" value="Cyt_P450_CS"/>
</dbReference>
<keyword evidence="4" id="KW-0560">Oxidoreductase</keyword>
<organism evidence="5 6">
    <name type="scientific">Desmophyllum pertusum</name>
    <dbReference type="NCBI Taxonomy" id="174260"/>
    <lineage>
        <taxon>Eukaryota</taxon>
        <taxon>Metazoa</taxon>
        <taxon>Cnidaria</taxon>
        <taxon>Anthozoa</taxon>
        <taxon>Hexacorallia</taxon>
        <taxon>Scleractinia</taxon>
        <taxon>Caryophylliina</taxon>
        <taxon>Caryophylliidae</taxon>
        <taxon>Desmophyllum</taxon>
    </lineage>
</organism>
<proteinExistence type="inferred from homology"/>
<keyword evidence="4" id="KW-0349">Heme</keyword>
<comment type="similarity">
    <text evidence="1 4">Belongs to the cytochrome P450 family.</text>
</comment>
<evidence type="ECO:0000313" key="6">
    <source>
        <dbReference type="Proteomes" id="UP001163046"/>
    </source>
</evidence>
<dbReference type="GO" id="GO:0020037">
    <property type="term" value="F:heme binding"/>
    <property type="evidence" value="ECO:0007669"/>
    <property type="project" value="InterPro"/>
</dbReference>
<evidence type="ECO:0000256" key="4">
    <source>
        <dbReference type="RuleBase" id="RU000461"/>
    </source>
</evidence>
<evidence type="ECO:0000256" key="3">
    <source>
        <dbReference type="ARBA" id="ARBA00023004"/>
    </source>
</evidence>
<dbReference type="PANTHER" id="PTHR24286:SF252">
    <property type="entry name" value="CYTOCHROME P450 26B1"/>
    <property type="match status" value="1"/>
</dbReference>
<keyword evidence="2 4" id="KW-0479">Metal-binding</keyword>
<evidence type="ECO:0000313" key="5">
    <source>
        <dbReference type="EMBL" id="KAJ7333506.1"/>
    </source>
</evidence>
<reference evidence="5" key="1">
    <citation type="submission" date="2023-01" db="EMBL/GenBank/DDBJ databases">
        <title>Genome assembly of the deep-sea coral Lophelia pertusa.</title>
        <authorList>
            <person name="Herrera S."/>
            <person name="Cordes E."/>
        </authorList>
    </citation>
    <scope>NUCLEOTIDE SEQUENCE</scope>
    <source>
        <strain evidence="5">USNM1676648</strain>
        <tissue evidence="5">Polyp</tissue>
    </source>
</reference>
<accession>A0A9X0CG95</accession>
<dbReference type="Proteomes" id="UP001163046">
    <property type="component" value="Unassembled WGS sequence"/>
</dbReference>
<dbReference type="PRINTS" id="PR00359">
    <property type="entry name" value="BP450"/>
</dbReference>
<keyword evidence="4" id="KW-0503">Monooxygenase</keyword>
<evidence type="ECO:0000256" key="1">
    <source>
        <dbReference type="ARBA" id="ARBA00010617"/>
    </source>
</evidence>
<dbReference type="SUPFAM" id="SSF48264">
    <property type="entry name" value="Cytochrome P450"/>
    <property type="match status" value="1"/>
</dbReference>